<organism evidence="2">
    <name type="scientific">Desmodus rotundus</name>
    <name type="common">Vampire bat</name>
    <dbReference type="NCBI Taxonomy" id="9430"/>
    <lineage>
        <taxon>Eukaryota</taxon>
        <taxon>Metazoa</taxon>
        <taxon>Chordata</taxon>
        <taxon>Craniata</taxon>
        <taxon>Vertebrata</taxon>
        <taxon>Euteleostomi</taxon>
        <taxon>Mammalia</taxon>
        <taxon>Eutheria</taxon>
        <taxon>Laurasiatheria</taxon>
        <taxon>Chiroptera</taxon>
        <taxon>Yangochiroptera</taxon>
        <taxon>Phyllostomidae</taxon>
        <taxon>Desmodontinae</taxon>
        <taxon>Desmodus</taxon>
    </lineage>
</organism>
<dbReference type="AlphaFoldDB" id="K9J4H3"/>
<keyword evidence="1" id="KW-0472">Membrane</keyword>
<accession>K9J4H3</accession>
<dbReference type="EMBL" id="GABZ01003096">
    <property type="protein sequence ID" value="JAA50429.1"/>
    <property type="molecule type" value="mRNA"/>
</dbReference>
<sequence>LPMFFENVINYHKIAKSKSLFLILILTHHTIAFNGSGHLLILEIALIGQLFFLLIFLVILVNIPVNISDSLLQLLFQYLTLKIKIFSQFLGSTQCSSI</sequence>
<evidence type="ECO:0000256" key="1">
    <source>
        <dbReference type="SAM" id="Phobius"/>
    </source>
</evidence>
<keyword evidence="1" id="KW-0812">Transmembrane</keyword>
<protein>
    <submittedName>
        <fullName evidence="2">Uncharacterized protein</fullName>
    </submittedName>
</protein>
<proteinExistence type="evidence at transcript level"/>
<feature type="non-terminal residue" evidence="2">
    <location>
        <position position="1"/>
    </location>
</feature>
<name>K9J4H3_DESRO</name>
<feature type="transmembrane region" description="Helical" evidence="1">
    <location>
        <begin position="47"/>
        <end position="67"/>
    </location>
</feature>
<keyword evidence="1" id="KW-1133">Transmembrane helix</keyword>
<reference evidence="2" key="1">
    <citation type="submission" date="2012-11" db="EMBL/GenBank/DDBJ databases">
        <title>The Vampirome: Transcriptome and Proteome Analysis of the Submandibular and Accessory Glands of the Vampire Bat and Vector of Human Rabies, Desmodus rotundus.</title>
        <authorList>
            <person name="Francischetti I.M.B."/>
            <person name="Assumpcao T.C.F."/>
            <person name="Ma D."/>
            <person name="Vicente E.C."/>
            <person name="Ribeiro J.M.C."/>
        </authorList>
    </citation>
    <scope>NUCLEOTIDE SEQUENCE</scope>
    <source>
        <tissue evidence="2">Salivary gland</tissue>
    </source>
</reference>
<evidence type="ECO:0000313" key="2">
    <source>
        <dbReference type="EMBL" id="JAA50429.1"/>
    </source>
</evidence>
<feature type="transmembrane region" description="Helical" evidence="1">
    <location>
        <begin position="20"/>
        <end position="41"/>
    </location>
</feature>